<evidence type="ECO:0000313" key="2">
    <source>
        <dbReference type="EMBL" id="AXF56216.1"/>
    </source>
</evidence>
<feature type="transmembrane region" description="Helical" evidence="1">
    <location>
        <begin position="12"/>
        <end position="33"/>
    </location>
</feature>
<accession>A0A345BZ35</accession>
<dbReference type="OrthoDB" id="9975050at2"/>
<dbReference type="KEGG" id="rue:DT065_09445"/>
<evidence type="ECO:0000256" key="1">
    <source>
        <dbReference type="SAM" id="Phobius"/>
    </source>
</evidence>
<keyword evidence="1" id="KW-1133">Transmembrane helix</keyword>
<organism evidence="2 3">
    <name type="scientific">Salicibibacter kimchii</name>
    <dbReference type="NCBI Taxonomy" id="2099786"/>
    <lineage>
        <taxon>Bacteria</taxon>
        <taxon>Bacillati</taxon>
        <taxon>Bacillota</taxon>
        <taxon>Bacilli</taxon>
        <taxon>Bacillales</taxon>
        <taxon>Bacillaceae</taxon>
        <taxon>Salicibibacter</taxon>
    </lineage>
</organism>
<keyword evidence="1" id="KW-0472">Membrane</keyword>
<dbReference type="EMBL" id="CP031092">
    <property type="protein sequence ID" value="AXF56216.1"/>
    <property type="molecule type" value="Genomic_DNA"/>
</dbReference>
<gene>
    <name evidence="2" type="ORF">DT065_09445</name>
</gene>
<dbReference type="AlphaFoldDB" id="A0A345BZ35"/>
<proteinExistence type="predicted"/>
<feature type="transmembrane region" description="Helical" evidence="1">
    <location>
        <begin position="83"/>
        <end position="105"/>
    </location>
</feature>
<reference evidence="2 3" key="1">
    <citation type="journal article" date="2018" name="J. Microbiol.">
        <title>Salicibibacter kimchii gen. nov., sp. nov., a moderately halophilic and alkalitolerant bacterium in the family Bacillaceae, isolated from kimchi.</title>
        <authorList>
            <person name="Jang J.Y."/>
            <person name="Oh Y.J."/>
            <person name="Lim S.K."/>
            <person name="Park H.K."/>
            <person name="Lee C."/>
            <person name="Kim J.Y."/>
            <person name="Lee M.A."/>
            <person name="Choi H.J."/>
        </authorList>
    </citation>
    <scope>NUCLEOTIDE SEQUENCE [LARGE SCALE GENOMIC DNA]</scope>
    <source>
        <strain evidence="2 3">NKC1-1</strain>
    </source>
</reference>
<name>A0A345BZ35_9BACI</name>
<keyword evidence="1" id="KW-0812">Transmembrane</keyword>
<dbReference type="Proteomes" id="UP000252100">
    <property type="component" value="Chromosome"/>
</dbReference>
<sequence length="121" mass="13884">MDLTDEDLKRKAILRSFVNLPISMLVGIIIAHTILNQQVPTLVELSPYVIGFYIGVAAAWISRSEEKKVEKERKQQEKKSKKTTMRIVLEYCITFLVVVLFLSVLSRIRLKCDLIKGGEEF</sequence>
<evidence type="ECO:0000313" key="3">
    <source>
        <dbReference type="Proteomes" id="UP000252100"/>
    </source>
</evidence>
<keyword evidence="3" id="KW-1185">Reference proteome</keyword>
<feature type="transmembrane region" description="Helical" evidence="1">
    <location>
        <begin position="45"/>
        <end position="62"/>
    </location>
</feature>
<protein>
    <submittedName>
        <fullName evidence="2">Uncharacterized protein</fullName>
    </submittedName>
</protein>
<dbReference type="RefSeq" id="WP_114372800.1">
    <property type="nucleotide sequence ID" value="NZ_CP031092.1"/>
</dbReference>